<proteinExistence type="predicted"/>
<keyword evidence="3" id="KW-1185">Reference proteome</keyword>
<evidence type="ECO:0000313" key="3">
    <source>
        <dbReference type="Proteomes" id="UP000500961"/>
    </source>
</evidence>
<reference evidence="2 3" key="1">
    <citation type="submission" date="2019-07" db="EMBL/GenBank/DDBJ databases">
        <title>Thalassofilum flectens gen. nov., sp. nov., a novel moderate thermophilic anaerobe from a shallow sea hot spring in Kunashir Island (Russia), representing a new family in the order Bacteroidales, and proposal of Thalassofilacea fam. nov.</title>
        <authorList>
            <person name="Kochetkova T.V."/>
            <person name="Podosokorskaya O.A."/>
            <person name="Novikov A."/>
            <person name="Elcheninov A.G."/>
            <person name="Toshchakov S.V."/>
            <person name="Kublanov I.V."/>
        </authorList>
    </citation>
    <scope>NUCLEOTIDE SEQUENCE [LARGE SCALE GENOMIC DNA]</scope>
    <source>
        <strain evidence="2 3">38-H</strain>
    </source>
</reference>
<organism evidence="2 3">
    <name type="scientific">Tenuifilum thalassicum</name>
    <dbReference type="NCBI Taxonomy" id="2590900"/>
    <lineage>
        <taxon>Bacteria</taxon>
        <taxon>Pseudomonadati</taxon>
        <taxon>Bacteroidota</taxon>
        <taxon>Bacteroidia</taxon>
        <taxon>Bacteroidales</taxon>
        <taxon>Tenuifilaceae</taxon>
        <taxon>Tenuifilum</taxon>
    </lineage>
</organism>
<dbReference type="AlphaFoldDB" id="A0A7D4BBZ6"/>
<dbReference type="RefSeq" id="WP_173075002.1">
    <property type="nucleotide sequence ID" value="NZ_CP041345.1"/>
</dbReference>
<accession>A0A7D4BBZ6</accession>
<keyword evidence="1" id="KW-1133">Transmembrane helix</keyword>
<dbReference type="Proteomes" id="UP000500961">
    <property type="component" value="Chromosome"/>
</dbReference>
<evidence type="ECO:0000313" key="2">
    <source>
        <dbReference type="EMBL" id="QKG80360.1"/>
    </source>
</evidence>
<protein>
    <submittedName>
        <fullName evidence="2">Uncharacterized protein</fullName>
    </submittedName>
</protein>
<keyword evidence="1" id="KW-0472">Membrane</keyword>
<name>A0A7D4BBZ6_9BACT</name>
<feature type="transmembrane region" description="Helical" evidence="1">
    <location>
        <begin position="75"/>
        <end position="95"/>
    </location>
</feature>
<feature type="transmembrane region" description="Helical" evidence="1">
    <location>
        <begin position="50"/>
        <end position="69"/>
    </location>
</feature>
<sequence>MNKETLIKTLVESEKGFTDDERTKLLAGFDEIYLNSRIQYHKRLARKQSFTLFLLVVYAILALGVIFFLNRTDAYMSGLIKGVMSGYLVALLILFPKTTRNHSRISSVLKVIKKIEAAKDEIAE</sequence>
<evidence type="ECO:0000256" key="1">
    <source>
        <dbReference type="SAM" id="Phobius"/>
    </source>
</evidence>
<dbReference type="EMBL" id="CP041345">
    <property type="protein sequence ID" value="QKG80360.1"/>
    <property type="molecule type" value="Genomic_DNA"/>
</dbReference>
<gene>
    <name evidence="2" type="ORF">FHG85_08825</name>
</gene>
<keyword evidence="1" id="KW-0812">Transmembrane</keyword>
<dbReference type="KEGG" id="ttz:FHG85_08825"/>